<evidence type="ECO:0000259" key="5">
    <source>
        <dbReference type="PROSITE" id="PS50002"/>
    </source>
</evidence>
<keyword evidence="7" id="KW-1185">Reference proteome</keyword>
<dbReference type="GO" id="GO:0051666">
    <property type="term" value="P:actin cortical patch localization"/>
    <property type="evidence" value="ECO:0007669"/>
    <property type="project" value="UniProtKB-ARBA"/>
</dbReference>
<feature type="region of interest" description="Disordered" evidence="4">
    <location>
        <begin position="217"/>
        <end position="262"/>
    </location>
</feature>
<evidence type="ECO:0000256" key="4">
    <source>
        <dbReference type="SAM" id="MobiDB-lite"/>
    </source>
</evidence>
<dbReference type="InterPro" id="IPR036028">
    <property type="entry name" value="SH3-like_dom_sf"/>
</dbReference>
<accession>A0A1X2IDJ1</accession>
<dbReference type="GO" id="GO:0035091">
    <property type="term" value="F:phosphatidylinositol binding"/>
    <property type="evidence" value="ECO:0007669"/>
    <property type="project" value="TreeGrafter"/>
</dbReference>
<dbReference type="AlphaFoldDB" id="A0A1X2IDJ1"/>
<comment type="similarity">
    <text evidence="1">Belongs to the SH3YL1 family.</text>
</comment>
<feature type="compositionally biased region" description="Low complexity" evidence="4">
    <location>
        <begin position="244"/>
        <end position="257"/>
    </location>
</feature>
<dbReference type="PANTHER" id="PTHR15629:SF2">
    <property type="entry name" value="SH3 DOMAIN-CONTAINING YSC84-LIKE PROTEIN 1"/>
    <property type="match status" value="1"/>
</dbReference>
<sequence length="389" mass="40853">MPFNSPLPASLSSECRKASRILNGFIDPGQGLDKVIPPGILRNAKGLAILTVLKGAFLFGGRAGSGLVVARLSDGSWSAPSAIGTFGMGFGGQVGAELTDFVMVLQTQAAVKAFMNYGNVTLGGNISVAAGPVGRNAEASGTASIKSVAAVYSYSKTRGLFAGVSLEGSVIVERFDANAKMYGHKVKASDLLGGNIPPPSEAGALYQALDSRFHTSSSSGSGNYDFRQQGYHHSPFESSNNSRGNFENEFNNTNGNNDGLGRSQTFTRAVVKNMATGGGRSRSSSTTTDHWQQQPSAATASGDRYGAYGDDILGSPVRGISTPDRPAITDGKPRARALFNFSGEQSGDLPFRKGDTIIIVKKTDTQQDWWTGEIGSRTGVFPANFVELV</sequence>
<dbReference type="Gene3D" id="2.30.30.40">
    <property type="entry name" value="SH3 Domains"/>
    <property type="match status" value="1"/>
</dbReference>
<feature type="compositionally biased region" description="Polar residues" evidence="4">
    <location>
        <begin position="289"/>
        <end position="299"/>
    </location>
</feature>
<keyword evidence="2 3" id="KW-0728">SH3 domain</keyword>
<evidence type="ECO:0000256" key="1">
    <source>
        <dbReference type="ARBA" id="ARBA00007761"/>
    </source>
</evidence>
<comment type="caution">
    <text evidence="6">The sequence shown here is derived from an EMBL/GenBank/DDBJ whole genome shotgun (WGS) entry which is preliminary data.</text>
</comment>
<evidence type="ECO:0000256" key="2">
    <source>
        <dbReference type="ARBA" id="ARBA00022443"/>
    </source>
</evidence>
<dbReference type="FunFam" id="2.30.30.40:FF:000100">
    <property type="entry name" value="SH3 domain-containing YSC84-like protein 1"/>
    <property type="match status" value="1"/>
</dbReference>
<name>A0A1X2IDJ1_9FUNG</name>
<dbReference type="OrthoDB" id="443981at2759"/>
<dbReference type="InterPro" id="IPR033643">
    <property type="entry name" value="SYLF_SH3YL1-like"/>
</dbReference>
<dbReference type="Pfam" id="PF04366">
    <property type="entry name" value="Ysc84"/>
    <property type="match status" value="1"/>
</dbReference>
<dbReference type="Pfam" id="PF00018">
    <property type="entry name" value="SH3_1"/>
    <property type="match status" value="1"/>
</dbReference>
<dbReference type="InterPro" id="IPR051702">
    <property type="entry name" value="SH3_domain_YSC84-like"/>
</dbReference>
<dbReference type="InterPro" id="IPR007461">
    <property type="entry name" value="Ysc84_actin-binding"/>
</dbReference>
<dbReference type="SMART" id="SM00326">
    <property type="entry name" value="SH3"/>
    <property type="match status" value="1"/>
</dbReference>
<dbReference type="InterPro" id="IPR001452">
    <property type="entry name" value="SH3_domain"/>
</dbReference>
<reference evidence="6 7" key="1">
    <citation type="submission" date="2016-07" db="EMBL/GenBank/DDBJ databases">
        <title>Pervasive Adenine N6-methylation of Active Genes in Fungi.</title>
        <authorList>
            <consortium name="DOE Joint Genome Institute"/>
            <person name="Mondo S.J."/>
            <person name="Dannebaum R.O."/>
            <person name="Kuo R.C."/>
            <person name="Labutti K."/>
            <person name="Haridas S."/>
            <person name="Kuo A."/>
            <person name="Salamov A."/>
            <person name="Ahrendt S.R."/>
            <person name="Lipzen A."/>
            <person name="Sullivan W."/>
            <person name="Andreopoulos W.B."/>
            <person name="Clum A."/>
            <person name="Lindquist E."/>
            <person name="Daum C."/>
            <person name="Ramamoorthy G.K."/>
            <person name="Gryganskyi A."/>
            <person name="Culley D."/>
            <person name="Magnuson J.K."/>
            <person name="James T.Y."/>
            <person name="O'Malley M.A."/>
            <person name="Stajich J.E."/>
            <person name="Spatafora J.W."/>
            <person name="Visel A."/>
            <person name="Grigoriev I.V."/>
        </authorList>
    </citation>
    <scope>NUCLEOTIDE SEQUENCE [LARGE SCALE GENOMIC DNA]</scope>
    <source>
        <strain evidence="6 7">NRRL 1336</strain>
    </source>
</reference>
<feature type="domain" description="SH3" evidence="5">
    <location>
        <begin position="330"/>
        <end position="389"/>
    </location>
</feature>
<evidence type="ECO:0000313" key="6">
    <source>
        <dbReference type="EMBL" id="ORZ14587.1"/>
    </source>
</evidence>
<dbReference type="PANTHER" id="PTHR15629">
    <property type="entry name" value="SH3YL1 PROTEIN"/>
    <property type="match status" value="1"/>
</dbReference>
<dbReference type="SUPFAM" id="SSF50044">
    <property type="entry name" value="SH3-domain"/>
    <property type="match status" value="1"/>
</dbReference>
<dbReference type="CDD" id="cd11525">
    <property type="entry name" value="SYLF_SH3YL1_like"/>
    <property type="match status" value="1"/>
</dbReference>
<dbReference type="CDD" id="cd11842">
    <property type="entry name" value="SH3_Ysc84p_like"/>
    <property type="match status" value="1"/>
</dbReference>
<proteinExistence type="inferred from homology"/>
<organism evidence="6 7">
    <name type="scientific">Absidia repens</name>
    <dbReference type="NCBI Taxonomy" id="90262"/>
    <lineage>
        <taxon>Eukaryota</taxon>
        <taxon>Fungi</taxon>
        <taxon>Fungi incertae sedis</taxon>
        <taxon>Mucoromycota</taxon>
        <taxon>Mucoromycotina</taxon>
        <taxon>Mucoromycetes</taxon>
        <taxon>Mucorales</taxon>
        <taxon>Cunninghamellaceae</taxon>
        <taxon>Absidia</taxon>
    </lineage>
</organism>
<dbReference type="EMBL" id="MCGE01000014">
    <property type="protein sequence ID" value="ORZ14587.1"/>
    <property type="molecule type" value="Genomic_DNA"/>
</dbReference>
<dbReference type="Proteomes" id="UP000193560">
    <property type="component" value="Unassembled WGS sequence"/>
</dbReference>
<evidence type="ECO:0000256" key="3">
    <source>
        <dbReference type="PROSITE-ProRule" id="PRU00192"/>
    </source>
</evidence>
<protein>
    <recommendedName>
        <fullName evidence="5">SH3 domain-containing protein</fullName>
    </recommendedName>
</protein>
<dbReference type="STRING" id="90262.A0A1X2IDJ1"/>
<evidence type="ECO:0000313" key="7">
    <source>
        <dbReference type="Proteomes" id="UP000193560"/>
    </source>
</evidence>
<gene>
    <name evidence="6" type="ORF">BCR42DRAFT_376772</name>
</gene>
<dbReference type="PROSITE" id="PS50002">
    <property type="entry name" value="SH3"/>
    <property type="match status" value="1"/>
</dbReference>
<dbReference type="PRINTS" id="PR00452">
    <property type="entry name" value="SH3DOMAIN"/>
</dbReference>
<feature type="region of interest" description="Disordered" evidence="4">
    <location>
        <begin position="275"/>
        <end position="305"/>
    </location>
</feature>